<evidence type="ECO:0000313" key="10">
    <source>
        <dbReference type="Proteomes" id="UP000050465"/>
    </source>
</evidence>
<accession>A0A0P7ZLW0</accession>
<evidence type="ECO:0000256" key="7">
    <source>
        <dbReference type="SAM" id="Phobius"/>
    </source>
</evidence>
<name>A0A0P7ZLW0_9CYAN</name>
<sequence>MPLAGFAAARGEMTLAGAIAAGTVGSVMGALLWYYIGYAFGLTRICKLADRYGRWLGISSEGILSVQQWFSRQGGYWAIGLGRLIPGIRTYISVPAGVTNMPFWAFLFYSTLGSLGWITLLTAAGFLLRDQYEQVSTLIAPISKGLIILGVVLLIGWLLYRWRKNSRDF</sequence>
<comment type="caution">
    <text evidence="9">The sequence shown here is derived from an EMBL/GenBank/DDBJ whole genome shotgun (WGS) entry which is preliminary data.</text>
</comment>
<feature type="transmembrane region" description="Helical" evidence="7">
    <location>
        <begin position="138"/>
        <end position="160"/>
    </location>
</feature>
<keyword evidence="5 7" id="KW-1133">Transmembrane helix</keyword>
<evidence type="ECO:0000256" key="2">
    <source>
        <dbReference type="ARBA" id="ARBA00010792"/>
    </source>
</evidence>
<evidence type="ECO:0000256" key="5">
    <source>
        <dbReference type="ARBA" id="ARBA00022989"/>
    </source>
</evidence>
<proteinExistence type="inferred from homology"/>
<dbReference type="STRING" id="1666911.HLUCCA11_17075"/>
<evidence type="ECO:0000256" key="6">
    <source>
        <dbReference type="ARBA" id="ARBA00023136"/>
    </source>
</evidence>
<feature type="transmembrane region" description="Helical" evidence="7">
    <location>
        <begin position="106"/>
        <end position="126"/>
    </location>
</feature>
<dbReference type="GO" id="GO:0005886">
    <property type="term" value="C:plasma membrane"/>
    <property type="evidence" value="ECO:0007669"/>
    <property type="project" value="UniProtKB-SubCell"/>
</dbReference>
<keyword evidence="3" id="KW-1003">Cell membrane</keyword>
<keyword evidence="4 7" id="KW-0812">Transmembrane</keyword>
<protein>
    <submittedName>
        <fullName evidence="9">Putative membrane-associated protein</fullName>
    </submittedName>
</protein>
<dbReference type="PANTHER" id="PTHR42709">
    <property type="entry name" value="ALKALINE PHOSPHATASE LIKE PROTEIN"/>
    <property type="match status" value="1"/>
</dbReference>
<organism evidence="9 10">
    <name type="scientific">Phormidesmis priestleyi Ana</name>
    <dbReference type="NCBI Taxonomy" id="1666911"/>
    <lineage>
        <taxon>Bacteria</taxon>
        <taxon>Bacillati</taxon>
        <taxon>Cyanobacteriota</taxon>
        <taxon>Cyanophyceae</taxon>
        <taxon>Leptolyngbyales</taxon>
        <taxon>Leptolyngbyaceae</taxon>
        <taxon>Phormidesmis</taxon>
    </lineage>
</organism>
<feature type="domain" description="VTT" evidence="8">
    <location>
        <begin position="15"/>
        <end position="125"/>
    </location>
</feature>
<gene>
    <name evidence="9" type="ORF">HLUCCA11_17075</name>
</gene>
<comment type="subcellular location">
    <subcellularLocation>
        <location evidence="1">Cell membrane</location>
        <topology evidence="1">Multi-pass membrane protein</topology>
    </subcellularLocation>
</comment>
<comment type="similarity">
    <text evidence="2">Belongs to the DedA family.</text>
</comment>
<evidence type="ECO:0000313" key="9">
    <source>
        <dbReference type="EMBL" id="KPQ33867.1"/>
    </source>
</evidence>
<reference evidence="9 10" key="1">
    <citation type="submission" date="2015-09" db="EMBL/GenBank/DDBJ databases">
        <title>Identification and resolution of microdiversity through metagenomic sequencing of parallel consortia.</title>
        <authorList>
            <person name="Nelson W.C."/>
            <person name="Romine M.F."/>
            <person name="Lindemann S.R."/>
        </authorList>
    </citation>
    <scope>NUCLEOTIDE SEQUENCE [LARGE SCALE GENOMIC DNA]</scope>
    <source>
        <strain evidence="9">Ana</strain>
    </source>
</reference>
<evidence type="ECO:0000256" key="4">
    <source>
        <dbReference type="ARBA" id="ARBA00022692"/>
    </source>
</evidence>
<keyword evidence="6 7" id="KW-0472">Membrane</keyword>
<dbReference type="InterPro" id="IPR032816">
    <property type="entry name" value="VTT_dom"/>
</dbReference>
<evidence type="ECO:0000256" key="3">
    <source>
        <dbReference type="ARBA" id="ARBA00022475"/>
    </source>
</evidence>
<dbReference type="EMBL" id="LJZR01000026">
    <property type="protein sequence ID" value="KPQ33867.1"/>
    <property type="molecule type" value="Genomic_DNA"/>
</dbReference>
<evidence type="ECO:0000256" key="1">
    <source>
        <dbReference type="ARBA" id="ARBA00004651"/>
    </source>
</evidence>
<dbReference type="InterPro" id="IPR051311">
    <property type="entry name" value="DedA_domain"/>
</dbReference>
<dbReference type="AlphaFoldDB" id="A0A0P7ZLW0"/>
<feature type="transmembrane region" description="Helical" evidence="7">
    <location>
        <begin position="15"/>
        <end position="40"/>
    </location>
</feature>
<dbReference type="Pfam" id="PF09335">
    <property type="entry name" value="VTT_dom"/>
    <property type="match status" value="1"/>
</dbReference>
<dbReference type="PATRIC" id="fig|1666911.3.peg.1184"/>
<dbReference type="PANTHER" id="PTHR42709:SF6">
    <property type="entry name" value="UNDECAPRENYL PHOSPHATE TRANSPORTER A"/>
    <property type="match status" value="1"/>
</dbReference>
<evidence type="ECO:0000259" key="8">
    <source>
        <dbReference type="Pfam" id="PF09335"/>
    </source>
</evidence>
<dbReference type="Proteomes" id="UP000050465">
    <property type="component" value="Unassembled WGS sequence"/>
</dbReference>